<gene>
    <name evidence="1" type="ORF">M0R45_037791</name>
</gene>
<proteinExistence type="predicted"/>
<evidence type="ECO:0000313" key="1">
    <source>
        <dbReference type="EMBL" id="KAK9913992.1"/>
    </source>
</evidence>
<comment type="caution">
    <text evidence="1">The sequence shown here is derived from an EMBL/GenBank/DDBJ whole genome shotgun (WGS) entry which is preliminary data.</text>
</comment>
<organism evidence="1 2">
    <name type="scientific">Rubus argutus</name>
    <name type="common">Southern blackberry</name>
    <dbReference type="NCBI Taxonomy" id="59490"/>
    <lineage>
        <taxon>Eukaryota</taxon>
        <taxon>Viridiplantae</taxon>
        <taxon>Streptophyta</taxon>
        <taxon>Embryophyta</taxon>
        <taxon>Tracheophyta</taxon>
        <taxon>Spermatophyta</taxon>
        <taxon>Magnoliopsida</taxon>
        <taxon>eudicotyledons</taxon>
        <taxon>Gunneridae</taxon>
        <taxon>Pentapetalae</taxon>
        <taxon>rosids</taxon>
        <taxon>fabids</taxon>
        <taxon>Rosales</taxon>
        <taxon>Rosaceae</taxon>
        <taxon>Rosoideae</taxon>
        <taxon>Rosoideae incertae sedis</taxon>
        <taxon>Rubus</taxon>
    </lineage>
</organism>
<reference evidence="1 2" key="1">
    <citation type="journal article" date="2023" name="G3 (Bethesda)">
        <title>A chromosome-length genome assembly and annotation of blackberry (Rubus argutus, cv. 'Hillquist').</title>
        <authorList>
            <person name="Bruna T."/>
            <person name="Aryal R."/>
            <person name="Dudchenko O."/>
            <person name="Sargent D.J."/>
            <person name="Mead D."/>
            <person name="Buti M."/>
            <person name="Cavallini A."/>
            <person name="Hytonen T."/>
            <person name="Andres J."/>
            <person name="Pham M."/>
            <person name="Weisz D."/>
            <person name="Mascagni F."/>
            <person name="Usai G."/>
            <person name="Natali L."/>
            <person name="Bassil N."/>
            <person name="Fernandez G.E."/>
            <person name="Lomsadze A."/>
            <person name="Armour M."/>
            <person name="Olukolu B."/>
            <person name="Poorten T."/>
            <person name="Britton C."/>
            <person name="Davik J."/>
            <person name="Ashrafi H."/>
            <person name="Aiden E.L."/>
            <person name="Borodovsky M."/>
            <person name="Worthington M."/>
        </authorList>
    </citation>
    <scope>NUCLEOTIDE SEQUENCE [LARGE SCALE GENOMIC DNA]</scope>
    <source>
        <strain evidence="1">PI 553951</strain>
    </source>
</reference>
<evidence type="ECO:0000313" key="2">
    <source>
        <dbReference type="Proteomes" id="UP001457282"/>
    </source>
</evidence>
<keyword evidence="2" id="KW-1185">Reference proteome</keyword>
<dbReference type="Proteomes" id="UP001457282">
    <property type="component" value="Unassembled WGS sequence"/>
</dbReference>
<dbReference type="EMBL" id="JBEDUW010000007">
    <property type="protein sequence ID" value="KAK9913992.1"/>
    <property type="molecule type" value="Genomic_DNA"/>
</dbReference>
<name>A0AAW1W3B0_RUBAR</name>
<accession>A0AAW1W3B0</accession>
<protein>
    <submittedName>
        <fullName evidence="1">Uncharacterized protein</fullName>
    </submittedName>
</protein>
<sequence>MQHFAMTYAFTEVIVQTSAILAFYINQSIGKVGAKEEGKVQIELRPWQALLKTWEAAKARGDWGSELETQQSLDRIEKLLSNLNTAYTQLQHRIWKTLSI</sequence>
<dbReference type="AlphaFoldDB" id="A0AAW1W3B0"/>